<organism evidence="1">
    <name type="scientific">Pseudomonas phage Nican01</name>
    <dbReference type="NCBI Taxonomy" id="3138540"/>
    <lineage>
        <taxon>Viruses</taxon>
        <taxon>Duplodnaviria</taxon>
        <taxon>Heunggongvirae</taxon>
        <taxon>Uroviricota</taxon>
        <taxon>Caudoviricetes</taxon>
        <taxon>Nickievirus</taxon>
    </lineage>
</organism>
<reference evidence="1" key="1">
    <citation type="journal article" date="2024" name="J. Gen. Virol.">
        <title>Novel phages of Pseudomonas syringae unveil numerous potential auxiliary metabolic genes.</title>
        <authorList>
            <person name="Feltin C."/>
            <person name="Garneau J.R."/>
            <person name="Morris C.E."/>
            <person name="Berard A."/>
            <person name="Torres-Barcelo C."/>
        </authorList>
    </citation>
    <scope>NUCLEOTIDE SEQUENCE</scope>
</reference>
<evidence type="ECO:0000313" key="1">
    <source>
        <dbReference type="EMBL" id="XAI70032.1"/>
    </source>
</evidence>
<accession>A0AAU6W192</accession>
<protein>
    <submittedName>
        <fullName evidence="1">Uncharacterized protein</fullName>
    </submittedName>
</protein>
<dbReference type="EMBL" id="PP179318">
    <property type="protein sequence ID" value="XAI70032.1"/>
    <property type="molecule type" value="Genomic_DNA"/>
</dbReference>
<proteinExistence type="predicted"/>
<sequence>MVPKKVGSITLEYDRGDGVIESQAFDAEFHNALITGDVSALDGTFTGKLTANAVDALDNLHITGRSAAITKIDRWAVINGSTNGFNDDGIYRTVCQQQIEVPAGMSGAFCAVAIQYKINDQRGDNDRFICRYRILQDGKSYYTNKRIAFGRFYNIYNFHIHEIVLWLSGAGTHTVAMAWLWEPYETNVYPQFENLIMRTDLIRK</sequence>
<name>A0AAU6W192_9CAUD</name>
<gene>
    <name evidence="1" type="ORF">Nican01_00019</name>
</gene>